<feature type="region of interest" description="Disordered" evidence="1">
    <location>
        <begin position="64"/>
        <end position="230"/>
    </location>
</feature>
<dbReference type="PANTHER" id="PTHR40623">
    <property type="entry name" value="INTEGRAL MEMBRANE PROTEIN"/>
    <property type="match status" value="1"/>
</dbReference>
<evidence type="ECO:0000313" key="2">
    <source>
        <dbReference type="EMBL" id="MDI1490715.1"/>
    </source>
</evidence>
<feature type="region of interest" description="Disordered" evidence="1">
    <location>
        <begin position="316"/>
        <end position="363"/>
    </location>
</feature>
<feature type="compositionally biased region" description="Basic and acidic residues" evidence="1">
    <location>
        <begin position="326"/>
        <end position="341"/>
    </location>
</feature>
<feature type="compositionally biased region" description="Basic residues" evidence="1">
    <location>
        <begin position="342"/>
        <end position="355"/>
    </location>
</feature>
<evidence type="ECO:0000313" key="3">
    <source>
        <dbReference type="Proteomes" id="UP001161017"/>
    </source>
</evidence>
<reference evidence="2" key="1">
    <citation type="journal article" date="2023" name="Genome Biol. Evol.">
        <title>First Whole Genome Sequence and Flow Cytometry Genome Size Data for the Lichen-Forming Fungus Ramalina farinacea (Ascomycota).</title>
        <authorList>
            <person name="Llewellyn T."/>
            <person name="Mian S."/>
            <person name="Hill R."/>
            <person name="Leitch I.J."/>
            <person name="Gaya E."/>
        </authorList>
    </citation>
    <scope>NUCLEOTIDE SEQUENCE</scope>
    <source>
        <strain evidence="2">LIQ254RAFAR</strain>
    </source>
</reference>
<dbReference type="AlphaFoldDB" id="A0AA43QUT8"/>
<feature type="compositionally biased region" description="Low complexity" evidence="1">
    <location>
        <begin position="67"/>
        <end position="83"/>
    </location>
</feature>
<feature type="compositionally biased region" description="Polar residues" evidence="1">
    <location>
        <begin position="205"/>
        <end position="219"/>
    </location>
</feature>
<dbReference type="EMBL" id="JAPUFD010000012">
    <property type="protein sequence ID" value="MDI1490715.1"/>
    <property type="molecule type" value="Genomic_DNA"/>
</dbReference>
<comment type="caution">
    <text evidence="2">The sequence shown here is derived from an EMBL/GenBank/DDBJ whole genome shotgun (WGS) entry which is preliminary data.</text>
</comment>
<protein>
    <submittedName>
        <fullName evidence="2">Uncharacterized protein</fullName>
    </submittedName>
</protein>
<proteinExistence type="predicted"/>
<keyword evidence="3" id="KW-1185">Reference proteome</keyword>
<feature type="compositionally biased region" description="Low complexity" evidence="1">
    <location>
        <begin position="167"/>
        <end position="179"/>
    </location>
</feature>
<dbReference type="PANTHER" id="PTHR40623:SF2">
    <property type="entry name" value="INTEGRAL MEMBRANE PROTEIN"/>
    <property type="match status" value="1"/>
</dbReference>
<name>A0AA43QUT8_9LECA</name>
<feature type="compositionally biased region" description="Basic residues" evidence="1">
    <location>
        <begin position="128"/>
        <end position="138"/>
    </location>
</feature>
<sequence length="363" mass="40262">MGSVKLWYNHWRVRKYTKLEAEKKAIRQEMRHSASVRRGRAKDIPFGVRALERGVVVEGVWHSKANTPVPSLPGSPLLPTTASKGKSREPTTDTSATGGPIKSSITRIEIPVPTDHLTPEVATDQRRGRPNYKPRRSSGLRFNDSLKPGEPSAAFLSHEDQARAGQSSKQTHSSSSSESPFVTGYSDQEDATQLDPLPRPRYYSPSANSSHASQESNPFLTPAASGRQSVEQPLPLSHLDTLVPLEVDGDATGYHAQMLRDAELQYGDGHAQPPQMFDAPIQALHASNTDNFEPNREERQAQVIRKVNSGFQILRPGSLAIPRPSIDNHSEHREDHQSDKKQPRKLRKKGRRHSLGRASIQTQ</sequence>
<accession>A0AA43QUT8</accession>
<organism evidence="2 3">
    <name type="scientific">Ramalina farinacea</name>
    <dbReference type="NCBI Taxonomy" id="258253"/>
    <lineage>
        <taxon>Eukaryota</taxon>
        <taxon>Fungi</taxon>
        <taxon>Dikarya</taxon>
        <taxon>Ascomycota</taxon>
        <taxon>Pezizomycotina</taxon>
        <taxon>Lecanoromycetes</taxon>
        <taxon>OSLEUM clade</taxon>
        <taxon>Lecanoromycetidae</taxon>
        <taxon>Lecanorales</taxon>
        <taxon>Lecanorineae</taxon>
        <taxon>Ramalinaceae</taxon>
        <taxon>Ramalina</taxon>
    </lineage>
</organism>
<dbReference type="Proteomes" id="UP001161017">
    <property type="component" value="Unassembled WGS sequence"/>
</dbReference>
<evidence type="ECO:0000256" key="1">
    <source>
        <dbReference type="SAM" id="MobiDB-lite"/>
    </source>
</evidence>
<gene>
    <name evidence="2" type="ORF">OHK93_001919</name>
</gene>